<dbReference type="EMBL" id="CAFBQJ010000096">
    <property type="protein sequence ID" value="CAB5048906.1"/>
    <property type="molecule type" value="Genomic_DNA"/>
</dbReference>
<evidence type="ECO:0000313" key="4">
    <source>
        <dbReference type="EMBL" id="CAB5048906.1"/>
    </source>
</evidence>
<name>A0A6J6WSW9_9ZZZZ</name>
<evidence type="ECO:0000256" key="1">
    <source>
        <dbReference type="SAM" id="Phobius"/>
    </source>
</evidence>
<organism evidence="3">
    <name type="scientific">freshwater metagenome</name>
    <dbReference type="NCBI Taxonomy" id="449393"/>
    <lineage>
        <taxon>unclassified sequences</taxon>
        <taxon>metagenomes</taxon>
        <taxon>ecological metagenomes</taxon>
    </lineage>
</organism>
<feature type="transmembrane region" description="Helical" evidence="1">
    <location>
        <begin position="47"/>
        <end position="66"/>
    </location>
</feature>
<gene>
    <name evidence="2" type="ORF">UFOPK1421_00635</name>
    <name evidence="3" type="ORF">UFOPK2921_01168</name>
    <name evidence="4" type="ORF">UFOPK4275_00646</name>
</gene>
<keyword evidence="1" id="KW-0472">Membrane</keyword>
<accession>A0A6J6WSW9</accession>
<protein>
    <submittedName>
        <fullName evidence="3">Unannotated protein</fullName>
    </submittedName>
</protein>
<sequence>MAMDGIRDLFVAGDDITMKPVDQLFIGPIGGMGAVFLGDNQTRSTSSTGGVIIGVLICGLAILGVVRQVRTKDDAVASLNWSKL</sequence>
<keyword evidence="1" id="KW-0812">Transmembrane</keyword>
<reference evidence="3" key="1">
    <citation type="submission" date="2020-05" db="EMBL/GenBank/DDBJ databases">
        <authorList>
            <person name="Chiriac C."/>
            <person name="Salcher M."/>
            <person name="Ghai R."/>
            <person name="Kavagutti S V."/>
        </authorList>
    </citation>
    <scope>NUCLEOTIDE SEQUENCE</scope>
</reference>
<evidence type="ECO:0000313" key="3">
    <source>
        <dbReference type="EMBL" id="CAB4786615.1"/>
    </source>
</evidence>
<dbReference type="EMBL" id="CAEZZV010000167">
    <property type="protein sequence ID" value="CAB4786615.1"/>
    <property type="molecule type" value="Genomic_DNA"/>
</dbReference>
<keyword evidence="1" id="KW-1133">Transmembrane helix</keyword>
<evidence type="ECO:0000313" key="2">
    <source>
        <dbReference type="EMBL" id="CAB4540908.1"/>
    </source>
</evidence>
<dbReference type="EMBL" id="CAEZSL010000056">
    <property type="protein sequence ID" value="CAB4540908.1"/>
    <property type="molecule type" value="Genomic_DNA"/>
</dbReference>
<proteinExistence type="predicted"/>
<dbReference type="AlphaFoldDB" id="A0A6J6WSW9"/>